<reference evidence="2 3" key="1">
    <citation type="submission" date="2019-05" db="EMBL/GenBank/DDBJ databases">
        <title>Another draft genome of Portunus trituberculatus and its Hox gene families provides insights of decapod evolution.</title>
        <authorList>
            <person name="Jeong J.-H."/>
            <person name="Song I."/>
            <person name="Kim S."/>
            <person name="Choi T."/>
            <person name="Kim D."/>
            <person name="Ryu S."/>
            <person name="Kim W."/>
        </authorList>
    </citation>
    <scope>NUCLEOTIDE SEQUENCE [LARGE SCALE GENOMIC DNA]</scope>
    <source>
        <tissue evidence="2">Muscle</tissue>
    </source>
</reference>
<evidence type="ECO:0000256" key="1">
    <source>
        <dbReference type="SAM" id="MobiDB-lite"/>
    </source>
</evidence>
<sequence>MNNVPGKDNPTNLWSTSCGTDANVYTTSIQSSIVTASVIHITPTTAMNTHISYQYKTVTAPVTHITALNASWWQHTHISNQCSIVTGTTSALQKIVLDEHNQSSHQYRNLHKNHPTFHQSNTSLKNRN</sequence>
<keyword evidence="3" id="KW-1185">Reference proteome</keyword>
<organism evidence="2 3">
    <name type="scientific">Portunus trituberculatus</name>
    <name type="common">Swimming crab</name>
    <name type="synonym">Neptunus trituberculatus</name>
    <dbReference type="NCBI Taxonomy" id="210409"/>
    <lineage>
        <taxon>Eukaryota</taxon>
        <taxon>Metazoa</taxon>
        <taxon>Ecdysozoa</taxon>
        <taxon>Arthropoda</taxon>
        <taxon>Crustacea</taxon>
        <taxon>Multicrustacea</taxon>
        <taxon>Malacostraca</taxon>
        <taxon>Eumalacostraca</taxon>
        <taxon>Eucarida</taxon>
        <taxon>Decapoda</taxon>
        <taxon>Pleocyemata</taxon>
        <taxon>Brachyura</taxon>
        <taxon>Eubrachyura</taxon>
        <taxon>Portunoidea</taxon>
        <taxon>Portunidae</taxon>
        <taxon>Portuninae</taxon>
        <taxon>Portunus</taxon>
    </lineage>
</organism>
<accession>A0A5B7DC34</accession>
<protein>
    <submittedName>
        <fullName evidence="2">Uncharacterized protein</fullName>
    </submittedName>
</protein>
<name>A0A5B7DC34_PORTR</name>
<evidence type="ECO:0000313" key="2">
    <source>
        <dbReference type="EMBL" id="MPC18850.1"/>
    </source>
</evidence>
<proteinExistence type="predicted"/>
<gene>
    <name evidence="2" type="ORF">E2C01_011744</name>
</gene>
<feature type="region of interest" description="Disordered" evidence="1">
    <location>
        <begin position="107"/>
        <end position="128"/>
    </location>
</feature>
<evidence type="ECO:0000313" key="3">
    <source>
        <dbReference type="Proteomes" id="UP000324222"/>
    </source>
</evidence>
<feature type="compositionally biased region" description="Polar residues" evidence="1">
    <location>
        <begin position="116"/>
        <end position="128"/>
    </location>
</feature>
<dbReference type="Proteomes" id="UP000324222">
    <property type="component" value="Unassembled WGS sequence"/>
</dbReference>
<dbReference type="AlphaFoldDB" id="A0A5B7DC34"/>
<comment type="caution">
    <text evidence="2">The sequence shown here is derived from an EMBL/GenBank/DDBJ whole genome shotgun (WGS) entry which is preliminary data.</text>
</comment>
<dbReference type="EMBL" id="VSRR010000716">
    <property type="protein sequence ID" value="MPC18850.1"/>
    <property type="molecule type" value="Genomic_DNA"/>
</dbReference>